<sequence length="361" mass="40473">MVLRDSRTKMRHSSRIDTLELKAQIIRKLGHQRADKYFFHLSRFFNLKIKKSEFDKLCVSTIGKENIVLHNRLIGSIVKNACLAKTAPLKGSKVEGSLNVKGVNGYQKSSPQSLCGEVFPPSPRKARSSYVRDRKIKDRPSPLGPQGKVNSIVCDVSTPRAQEQQSATELLSLGSRPPVEVFSVEDGEEVEQMMGSPSIQSRSPLRAPFGVPTNMGGARKTLRSSSLTSFHMNTCRNSYELPDTKSLRNRLEQKLEKEGLGISTDCVNLLNNGLDTYLKRLIKPCIELAGARCIEEQQKQIHNQVIHVSNGMWSEKLVQRSTRSVSASLLDFRVAMELNPQLLGEDWPVQLERVCLRSSEE</sequence>
<dbReference type="PANTHER" id="PTHR21277">
    <property type="entry name" value="TRANSCRIPTIONAL ADAPTER 1"/>
    <property type="match status" value="1"/>
</dbReference>
<dbReference type="CDD" id="cd22933">
    <property type="entry name" value="HFD_HFI1"/>
    <property type="match status" value="1"/>
</dbReference>
<evidence type="ECO:0000313" key="3">
    <source>
        <dbReference type="Proteomes" id="UP000230069"/>
    </source>
</evidence>
<gene>
    <name evidence="2" type="ORF">AQUCO_01700029v1</name>
</gene>
<dbReference type="STRING" id="218851.A0A2G5DKW9"/>
<dbReference type="PANTHER" id="PTHR21277:SF44">
    <property type="entry name" value="TRANSCRIPTIONAL REGULATOR OF RNA POLII, SAGA, SUBUNIT"/>
    <property type="match status" value="1"/>
</dbReference>
<dbReference type="Pfam" id="PF12767">
    <property type="entry name" value="SAGA-Tad1"/>
    <property type="match status" value="1"/>
</dbReference>
<evidence type="ECO:0000313" key="2">
    <source>
        <dbReference type="EMBL" id="PIA44126.1"/>
    </source>
</evidence>
<dbReference type="InParanoid" id="A0A2G5DKW9"/>
<dbReference type="OrthoDB" id="10264870at2759"/>
<dbReference type="GO" id="GO:0006357">
    <property type="term" value="P:regulation of transcription by RNA polymerase II"/>
    <property type="evidence" value="ECO:0007669"/>
    <property type="project" value="TreeGrafter"/>
</dbReference>
<feature type="region of interest" description="Disordered" evidence="1">
    <location>
        <begin position="195"/>
        <end position="217"/>
    </location>
</feature>
<dbReference type="EMBL" id="KZ305034">
    <property type="protein sequence ID" value="PIA44126.1"/>
    <property type="molecule type" value="Genomic_DNA"/>
</dbReference>
<dbReference type="FunCoup" id="A0A2G5DKW9">
    <property type="interactions" value="854"/>
</dbReference>
<reference evidence="2 3" key="1">
    <citation type="submission" date="2017-09" db="EMBL/GenBank/DDBJ databases">
        <title>WGS assembly of Aquilegia coerulea Goldsmith.</title>
        <authorList>
            <person name="Hodges S."/>
            <person name="Kramer E."/>
            <person name="Nordborg M."/>
            <person name="Tomkins J."/>
            <person name="Borevitz J."/>
            <person name="Derieg N."/>
            <person name="Yan J."/>
            <person name="Mihaltcheva S."/>
            <person name="Hayes R.D."/>
            <person name="Rokhsar D."/>
        </authorList>
    </citation>
    <scope>NUCLEOTIDE SEQUENCE [LARGE SCALE GENOMIC DNA]</scope>
    <source>
        <strain evidence="3">cv. Goldsmith</strain>
    </source>
</reference>
<dbReference type="GO" id="GO:0003713">
    <property type="term" value="F:transcription coactivator activity"/>
    <property type="evidence" value="ECO:0007669"/>
    <property type="project" value="TreeGrafter"/>
</dbReference>
<name>A0A2G5DKW9_AQUCA</name>
<dbReference type="GO" id="GO:0000124">
    <property type="term" value="C:SAGA complex"/>
    <property type="evidence" value="ECO:0007669"/>
    <property type="project" value="TreeGrafter"/>
</dbReference>
<dbReference type="InterPro" id="IPR024738">
    <property type="entry name" value="Hfi1/Tada1"/>
</dbReference>
<feature type="compositionally biased region" description="Basic and acidic residues" evidence="1">
    <location>
        <begin position="130"/>
        <end position="140"/>
    </location>
</feature>
<dbReference type="AlphaFoldDB" id="A0A2G5DKW9"/>
<evidence type="ECO:0000256" key="1">
    <source>
        <dbReference type="SAM" id="MobiDB-lite"/>
    </source>
</evidence>
<evidence type="ECO:0008006" key="4">
    <source>
        <dbReference type="Google" id="ProtNLM"/>
    </source>
</evidence>
<dbReference type="Proteomes" id="UP000230069">
    <property type="component" value="Unassembled WGS sequence"/>
</dbReference>
<protein>
    <recommendedName>
        <fullName evidence="4">Transcriptional coactivator Hfi1/Transcriptional adapter 1</fullName>
    </recommendedName>
</protein>
<organism evidence="2 3">
    <name type="scientific">Aquilegia coerulea</name>
    <name type="common">Rocky mountain columbine</name>
    <dbReference type="NCBI Taxonomy" id="218851"/>
    <lineage>
        <taxon>Eukaryota</taxon>
        <taxon>Viridiplantae</taxon>
        <taxon>Streptophyta</taxon>
        <taxon>Embryophyta</taxon>
        <taxon>Tracheophyta</taxon>
        <taxon>Spermatophyta</taxon>
        <taxon>Magnoliopsida</taxon>
        <taxon>Ranunculales</taxon>
        <taxon>Ranunculaceae</taxon>
        <taxon>Thalictroideae</taxon>
        <taxon>Aquilegia</taxon>
    </lineage>
</organism>
<keyword evidence="3" id="KW-1185">Reference proteome</keyword>
<feature type="region of interest" description="Disordered" evidence="1">
    <location>
        <begin position="114"/>
        <end position="150"/>
    </location>
</feature>
<accession>A0A2G5DKW9</accession>
<proteinExistence type="predicted"/>